<dbReference type="Proteomes" id="UP001223720">
    <property type="component" value="Chromosome"/>
</dbReference>
<accession>A0AAX3WDE8</accession>
<evidence type="ECO:0000313" key="3">
    <source>
        <dbReference type="Proteomes" id="UP001223720"/>
    </source>
</evidence>
<protein>
    <submittedName>
        <fullName evidence="1">Uncharacterized protein</fullName>
    </submittedName>
</protein>
<proteinExistence type="predicted"/>
<evidence type="ECO:0000313" key="2">
    <source>
        <dbReference type="EMBL" id="WHQ72499.1"/>
    </source>
</evidence>
<reference evidence="1" key="1">
    <citation type="journal article" date="2022" name="Biotechnol. Bioprocess Eng.">
        <title>Pan-genome Analysis Reveals Comparative Genomic Features of Central Metabolic Pathways in Methylorubrum extorquens.</title>
        <authorList>
            <person name="Lee G.M."/>
            <person name="Scott-Nevros Z.K."/>
            <person name="Lee S.-M."/>
            <person name="Kim D."/>
        </authorList>
    </citation>
    <scope>NUCLEOTIDE SEQUENCE</scope>
    <source>
        <strain evidence="1">ATCC 55366</strain>
    </source>
</reference>
<dbReference type="EMBL" id="CP073633">
    <property type="protein sequence ID" value="WHQ72499.1"/>
    <property type="molecule type" value="Genomic_DNA"/>
</dbReference>
<organism evidence="1 3">
    <name type="scientific">Methylorubrum extorquens</name>
    <name type="common">Methylobacterium dichloromethanicum</name>
    <name type="synonym">Methylobacterium extorquens</name>
    <dbReference type="NCBI Taxonomy" id="408"/>
    <lineage>
        <taxon>Bacteria</taxon>
        <taxon>Pseudomonadati</taxon>
        <taxon>Pseudomonadota</taxon>
        <taxon>Alphaproteobacteria</taxon>
        <taxon>Hyphomicrobiales</taxon>
        <taxon>Methylobacteriaceae</taxon>
        <taxon>Methylorubrum</taxon>
    </lineage>
</organism>
<name>A0AAX3WDE8_METEX</name>
<dbReference type="EMBL" id="CP073633">
    <property type="protein sequence ID" value="WHQ69493.1"/>
    <property type="molecule type" value="Genomic_DNA"/>
</dbReference>
<sequence>MTADNESSDGWHPLPELPSNAMRDGLYVNGQLCATLESFSDGGPWHAYALTPEGKPARMGAMESHSAAAEWCERVTGYSIGRPSPQL</sequence>
<dbReference type="AlphaFoldDB" id="A0AAX3WDE8"/>
<evidence type="ECO:0000313" key="1">
    <source>
        <dbReference type="EMBL" id="WHQ69493.1"/>
    </source>
</evidence>
<dbReference type="RefSeq" id="WP_283535492.1">
    <property type="nucleotide sequence ID" value="NZ_CP073633.1"/>
</dbReference>
<gene>
    <name evidence="2" type="ORF">KEC54_13580</name>
    <name evidence="1" type="ORF">KEC54_24660</name>
</gene>